<dbReference type="AlphaFoldDB" id="A0AAX4P4U1"/>
<sequence length="275" mass="31561">MEARGRACPASGAKLRAIRRCIDGLNEDIGYIIARGLSLAHEIDECVYESTSSSCLDPPARRRHTDDRPCKVPKAGQVSRSCHFPAIERGLRAKDRMLARATSPLRDLTNLVGSSAEDEDEDAEIARKSRERRARRERELERQAAAVAIQRSYRSLRRRRSRSATVIQSRFRALLSEREASKRRESKFRAERAFLEWSRRARVRSRLGREAAERSRRHGRGAHLHLGSGFDGECIRPVEGVYAMAREYQLWRIKAATFVRWTEAFQIKEKGETSR</sequence>
<dbReference type="PROSITE" id="PS50096">
    <property type="entry name" value="IQ"/>
    <property type="match status" value="1"/>
</dbReference>
<feature type="region of interest" description="Disordered" evidence="1">
    <location>
        <begin position="51"/>
        <end position="75"/>
    </location>
</feature>
<accession>A0AAX4P4U1</accession>
<gene>
    <name evidence="2" type="ORF">HKI87_03g24470</name>
</gene>
<evidence type="ECO:0000313" key="2">
    <source>
        <dbReference type="EMBL" id="WZN60913.1"/>
    </source>
</evidence>
<evidence type="ECO:0000256" key="1">
    <source>
        <dbReference type="SAM" id="MobiDB-lite"/>
    </source>
</evidence>
<feature type="region of interest" description="Disordered" evidence="1">
    <location>
        <begin position="113"/>
        <end position="139"/>
    </location>
</feature>
<organism evidence="2 3">
    <name type="scientific">Chloropicon roscoffensis</name>
    <dbReference type="NCBI Taxonomy" id="1461544"/>
    <lineage>
        <taxon>Eukaryota</taxon>
        <taxon>Viridiplantae</taxon>
        <taxon>Chlorophyta</taxon>
        <taxon>Chloropicophyceae</taxon>
        <taxon>Chloropicales</taxon>
        <taxon>Chloropicaceae</taxon>
        <taxon>Chloropicon</taxon>
    </lineage>
</organism>
<feature type="compositionally biased region" description="Basic and acidic residues" evidence="1">
    <location>
        <begin position="124"/>
        <end position="139"/>
    </location>
</feature>
<reference evidence="2 3" key="1">
    <citation type="submission" date="2024-03" db="EMBL/GenBank/DDBJ databases">
        <title>Complete genome sequence of the green alga Chloropicon roscoffensis RCC1871.</title>
        <authorList>
            <person name="Lemieux C."/>
            <person name="Pombert J.-F."/>
            <person name="Otis C."/>
            <person name="Turmel M."/>
        </authorList>
    </citation>
    <scope>NUCLEOTIDE SEQUENCE [LARGE SCALE GENOMIC DNA]</scope>
    <source>
        <strain evidence="2 3">RCC1871</strain>
    </source>
</reference>
<evidence type="ECO:0000313" key="3">
    <source>
        <dbReference type="Proteomes" id="UP001472866"/>
    </source>
</evidence>
<protein>
    <submittedName>
        <fullName evidence="2">Uncharacterized protein</fullName>
    </submittedName>
</protein>
<dbReference type="EMBL" id="CP151503">
    <property type="protein sequence ID" value="WZN60913.1"/>
    <property type="molecule type" value="Genomic_DNA"/>
</dbReference>
<keyword evidence="3" id="KW-1185">Reference proteome</keyword>
<name>A0AAX4P4U1_9CHLO</name>
<proteinExistence type="predicted"/>
<dbReference type="Proteomes" id="UP001472866">
    <property type="component" value="Chromosome 03"/>
</dbReference>